<keyword evidence="2" id="KW-1185">Reference proteome</keyword>
<protein>
    <submittedName>
        <fullName evidence="1">Uncharacterized protein</fullName>
    </submittedName>
</protein>
<organism evidence="1 2">
    <name type="scientific">Paramecium pentaurelia</name>
    <dbReference type="NCBI Taxonomy" id="43138"/>
    <lineage>
        <taxon>Eukaryota</taxon>
        <taxon>Sar</taxon>
        <taxon>Alveolata</taxon>
        <taxon>Ciliophora</taxon>
        <taxon>Intramacronucleata</taxon>
        <taxon>Oligohymenophorea</taxon>
        <taxon>Peniculida</taxon>
        <taxon>Parameciidae</taxon>
        <taxon>Paramecium</taxon>
    </lineage>
</organism>
<dbReference type="Proteomes" id="UP000689195">
    <property type="component" value="Unassembled WGS sequence"/>
</dbReference>
<reference evidence="1" key="1">
    <citation type="submission" date="2021-01" db="EMBL/GenBank/DDBJ databases">
        <authorList>
            <consortium name="Genoscope - CEA"/>
            <person name="William W."/>
        </authorList>
    </citation>
    <scope>NUCLEOTIDE SEQUENCE</scope>
</reference>
<name>A0A8S1VFT8_9CILI</name>
<dbReference type="AlphaFoldDB" id="A0A8S1VFT8"/>
<dbReference type="EMBL" id="CAJJDO010000061">
    <property type="protein sequence ID" value="CAD8174739.1"/>
    <property type="molecule type" value="Genomic_DNA"/>
</dbReference>
<sequence>MLSAQEINKQNNFMLYLSLFEFEKNKQRTKKFCKTQTTGKQFNTHQFHILQEYT</sequence>
<comment type="caution">
    <text evidence="1">The sequence shown here is derived from an EMBL/GenBank/DDBJ whole genome shotgun (WGS) entry which is preliminary data.</text>
</comment>
<gene>
    <name evidence="1" type="ORF">PPENT_87.1.T0610256</name>
</gene>
<proteinExistence type="predicted"/>
<evidence type="ECO:0000313" key="1">
    <source>
        <dbReference type="EMBL" id="CAD8174739.1"/>
    </source>
</evidence>
<accession>A0A8S1VFT8</accession>
<evidence type="ECO:0000313" key="2">
    <source>
        <dbReference type="Proteomes" id="UP000689195"/>
    </source>
</evidence>